<accession>A0A1H2AIU7</accession>
<dbReference type="OrthoDB" id="414967at2"/>
<dbReference type="Proteomes" id="UP000198688">
    <property type="component" value="Chromosome I"/>
</dbReference>
<sequence>MTNVRPDTMAVPGPRRLAVTVSLTGAAVHGAPARPLLEPHRPLPFGVARCDEFAGVMRALGFTVNDRRWLDGPDEPDGQPAWFGPALLTAVQVNAVVEGAFDSLKEADDLLVVHVLGDCEVEGGTHEPLRRVWLRGPDGHRLPADVASWRERAAQAPGRTLLILDVGAAVDTVAPEAYRNFTPHLGYWIIGAADGDGQTRGGELTGAVTAELAALNQEHDATVGPFALDVATLLERVHRRVPNTCWEPRTRPVPAGTARTDAGPARTATADVRAHLQHFLTTEAIEPTSGQLLVASAVKEFLQGDTMNLLVVTGKPGSGKSALINNAVRPHLPRVVIVDSRNQSLLDLIRIISGQLDPGGDFDYSQMAPVRPVLDAIMRRRLRDGDPAAVPIIVVDGFDRAMNRRQLVDQLLHPLAWWEEDGLRWCRLLVLARPDVTELDDLRPRDRRHEAWIDLGAVRPPMAKLNGELRAHLREQFHRRPLAGRHGPAVADALAAGMADLLAPAGDTAAVEPLPWGEHLVAELWLHELHRAGAGPRDIAAAKAFVAGLPRDVSGLVRLDLRRLNPRSLAIAWTMAFAQGEGWSLDHIDLIVAIAQRMAPRAGCDRTAITEESLRAALDGDLAFYVRRYPQRGGGVVVRLFHDAVAEEIQRDSRRSWTATPEEAP</sequence>
<dbReference type="SUPFAM" id="SSF52540">
    <property type="entry name" value="P-loop containing nucleoside triphosphate hydrolases"/>
    <property type="match status" value="1"/>
</dbReference>
<organism evidence="1 2">
    <name type="scientific">Actinoplanes derwentensis</name>
    <dbReference type="NCBI Taxonomy" id="113562"/>
    <lineage>
        <taxon>Bacteria</taxon>
        <taxon>Bacillati</taxon>
        <taxon>Actinomycetota</taxon>
        <taxon>Actinomycetes</taxon>
        <taxon>Micromonosporales</taxon>
        <taxon>Micromonosporaceae</taxon>
        <taxon>Actinoplanes</taxon>
    </lineage>
</organism>
<dbReference type="InterPro" id="IPR027417">
    <property type="entry name" value="P-loop_NTPase"/>
</dbReference>
<proteinExistence type="predicted"/>
<gene>
    <name evidence="1" type="ORF">SAMN04489716_3893</name>
</gene>
<evidence type="ECO:0000313" key="2">
    <source>
        <dbReference type="Proteomes" id="UP000198688"/>
    </source>
</evidence>
<dbReference type="AlphaFoldDB" id="A0A1H2AIU7"/>
<reference evidence="1 2" key="1">
    <citation type="submission" date="2016-10" db="EMBL/GenBank/DDBJ databases">
        <authorList>
            <person name="de Groot N.N."/>
        </authorList>
    </citation>
    <scope>NUCLEOTIDE SEQUENCE [LARGE SCALE GENOMIC DNA]</scope>
    <source>
        <strain evidence="1 2">DSM 43941</strain>
    </source>
</reference>
<dbReference type="STRING" id="113562.SAMN04489716_3893"/>
<dbReference type="RefSeq" id="WP_157751679.1">
    <property type="nucleotide sequence ID" value="NZ_BOMJ01000115.1"/>
</dbReference>
<evidence type="ECO:0000313" key="1">
    <source>
        <dbReference type="EMBL" id="SDT45881.1"/>
    </source>
</evidence>
<name>A0A1H2AIU7_9ACTN</name>
<dbReference type="Gene3D" id="3.40.50.300">
    <property type="entry name" value="P-loop containing nucleotide triphosphate hydrolases"/>
    <property type="match status" value="1"/>
</dbReference>
<dbReference type="EMBL" id="LT629758">
    <property type="protein sequence ID" value="SDT45881.1"/>
    <property type="molecule type" value="Genomic_DNA"/>
</dbReference>
<keyword evidence="2" id="KW-1185">Reference proteome</keyword>
<protein>
    <submittedName>
        <fullName evidence="1">Uncharacterized protein</fullName>
    </submittedName>
</protein>